<sequence length="406" mass="42926">MGGADAGGEQARVARMTTGGLRGVRRRAGVEGVAFRPAEHAREHPGREHDLGGDRATFLDADDPPVESVGDPHRTVAVEADAVRRDGRGAHRGLDRLGGQVRSERGPGALPIEPAVGPDVEGGQLVAHALRDDQRAGGGDHHAVGEAEVGGLDGEGAVRRDADQVGRRDRGVAFEFEAEAAHVGGAVLGDHHVVELAGRDRGEIGVDDDLAVVLAAHDPPGLHRGDEQAPVGQPAEPGRLVAGEGGLDGDRTVGTDRDHLVPVEIRDPHSSVVPARALEEGTVGDDGVDGALQRGVLVSGSHGRWPSVVDAGRRQMRGDAPGTLFQASPIMRIDKGLCRAVLQIIMRMVMVMCITRWAPTLRIRSGVVDVLSKPMPHTKEMPWPSIPPPPRSSPRWPRQAALRCTR</sequence>
<feature type="compositionally biased region" description="Basic and acidic residues" evidence="1">
    <location>
        <begin position="37"/>
        <end position="53"/>
    </location>
</feature>
<organism evidence="2 3">
    <name type="scientific">Rhodococcus ruber</name>
    <dbReference type="NCBI Taxonomy" id="1830"/>
    <lineage>
        <taxon>Bacteria</taxon>
        <taxon>Bacillati</taxon>
        <taxon>Actinomycetota</taxon>
        <taxon>Actinomycetes</taxon>
        <taxon>Mycobacteriales</taxon>
        <taxon>Nocardiaceae</taxon>
        <taxon>Rhodococcus</taxon>
    </lineage>
</organism>
<feature type="region of interest" description="Disordered" evidence="1">
    <location>
        <begin position="377"/>
        <end position="406"/>
    </location>
</feature>
<gene>
    <name evidence="2" type="ORF">RHRU231_360077</name>
</gene>
<proteinExistence type="predicted"/>
<accession>A0A098BIB7</accession>
<dbReference type="AlphaFoldDB" id="A0A098BIB7"/>
<dbReference type="Proteomes" id="UP000042997">
    <property type="component" value="Unassembled WGS sequence"/>
</dbReference>
<evidence type="ECO:0000256" key="1">
    <source>
        <dbReference type="SAM" id="MobiDB-lite"/>
    </source>
</evidence>
<evidence type="ECO:0000313" key="2">
    <source>
        <dbReference type="EMBL" id="CDZ87957.1"/>
    </source>
</evidence>
<feature type="region of interest" description="Disordered" evidence="1">
    <location>
        <begin position="1"/>
        <end position="20"/>
    </location>
</feature>
<protein>
    <submittedName>
        <fullName evidence="2">Uncharacterized protein</fullName>
    </submittedName>
</protein>
<evidence type="ECO:0000313" key="3">
    <source>
        <dbReference type="Proteomes" id="UP000042997"/>
    </source>
</evidence>
<feature type="region of interest" description="Disordered" evidence="1">
    <location>
        <begin position="34"/>
        <end position="107"/>
    </location>
</feature>
<dbReference type="EMBL" id="CCSD01000046">
    <property type="protein sequence ID" value="CDZ87957.1"/>
    <property type="molecule type" value="Genomic_DNA"/>
</dbReference>
<reference evidence="2 3" key="1">
    <citation type="journal article" date="2014" name="Genome Announc.">
        <title>Draft Genome Sequence of Propane- and Butane-Oxidizing Actinobacterium Rhodococcus ruber IEGM 231.</title>
        <authorList>
            <person name="Ivshina I.B."/>
            <person name="Kuyukina M.S."/>
            <person name="Krivoruchko A.V."/>
            <person name="Barbe V."/>
            <person name="Fischer C."/>
        </authorList>
    </citation>
    <scope>NUCLEOTIDE SEQUENCE [LARGE SCALE GENOMIC DNA]</scope>
</reference>
<feature type="compositionally biased region" description="Basic and acidic residues" evidence="1">
    <location>
        <begin position="70"/>
        <end position="95"/>
    </location>
</feature>
<name>A0A098BIB7_9NOCA</name>